<organism evidence="1 2">
    <name type="scientific">Sorangium cellulosum</name>
    <name type="common">Polyangium cellulosum</name>
    <dbReference type="NCBI Taxonomy" id="56"/>
    <lineage>
        <taxon>Bacteria</taxon>
        <taxon>Pseudomonadati</taxon>
        <taxon>Myxococcota</taxon>
        <taxon>Polyangia</taxon>
        <taxon>Polyangiales</taxon>
        <taxon>Polyangiaceae</taxon>
        <taxon>Sorangium</taxon>
    </lineage>
</organism>
<evidence type="ECO:0000313" key="2">
    <source>
        <dbReference type="Proteomes" id="UP000295781"/>
    </source>
</evidence>
<evidence type="ECO:0000313" key="1">
    <source>
        <dbReference type="EMBL" id="AUX20899.1"/>
    </source>
</evidence>
<dbReference type="OrthoDB" id="5490151at2"/>
<accession>A0A4P2PW00</accession>
<sequence>MRKAEIDALVRAHRGRARPVAFFHVLRQPALEPDDHAFLTEHIEELGASDLLRWRARCESGFSGPVIQQLARLAIRDPAHFQHEVLGVPRLSLEEEEWIELSDLLRGKVPAGIYERVLARCRREPVAWASGFVFSPGVYRGLAPLLDGDELDGLDAERPALRDLPIAKILAARRAGALSIDDGALAALAMERARGSEEDWSADIRRFPAALRDAILEKARRTPRGAERANLLGWLEAHGVARAALLDIALGAIRAGGDSYAVLTWLSRQLATRAAWDRHGLETLTALMSRRAFSEIGELVTLAWSEAGQGGKEVSRGFLEAIQVAFAQVLLGMAREALAAGHQAGAMAALSALACLDPPSRVSRAVHELRRAPGASASRDVAELIAVNERLVKHSDARDASLEGFVAALHAIADAAC</sequence>
<dbReference type="EMBL" id="CP012670">
    <property type="protein sequence ID" value="AUX20899.1"/>
    <property type="molecule type" value="Genomic_DNA"/>
</dbReference>
<gene>
    <name evidence="1" type="ORF">SOCEGT47_013750</name>
</gene>
<dbReference type="AlphaFoldDB" id="A0A4P2PW00"/>
<dbReference type="Proteomes" id="UP000295781">
    <property type="component" value="Chromosome"/>
</dbReference>
<dbReference type="RefSeq" id="WP_129346294.1">
    <property type="nucleotide sequence ID" value="NZ_CP012670.1"/>
</dbReference>
<name>A0A4P2PW00_SORCE</name>
<protein>
    <submittedName>
        <fullName evidence="1">Uncharacterized protein</fullName>
    </submittedName>
</protein>
<reference evidence="1 2" key="1">
    <citation type="submission" date="2015-09" db="EMBL/GenBank/DDBJ databases">
        <title>Sorangium comparison.</title>
        <authorList>
            <person name="Zaburannyi N."/>
            <person name="Bunk B."/>
            <person name="Overmann J."/>
            <person name="Mueller R."/>
        </authorList>
    </citation>
    <scope>NUCLEOTIDE SEQUENCE [LARGE SCALE GENOMIC DNA]</scope>
    <source>
        <strain evidence="1 2">So ceGT47</strain>
    </source>
</reference>
<proteinExistence type="predicted"/>